<feature type="transmembrane region" description="Helical" evidence="9">
    <location>
        <begin position="29"/>
        <end position="50"/>
    </location>
</feature>
<evidence type="ECO:0000259" key="10">
    <source>
        <dbReference type="Pfam" id="PF25885"/>
    </source>
</evidence>
<evidence type="ECO:0000256" key="3">
    <source>
        <dbReference type="ARBA" id="ARBA00022475"/>
    </source>
</evidence>
<dbReference type="GO" id="GO:0015721">
    <property type="term" value="P:bile acid and bile salt transport"/>
    <property type="evidence" value="ECO:0007669"/>
    <property type="project" value="UniProtKB-ARBA"/>
</dbReference>
<dbReference type="GO" id="GO:0005886">
    <property type="term" value="C:plasma membrane"/>
    <property type="evidence" value="ECO:0007669"/>
    <property type="project" value="UniProtKB-SubCell"/>
</dbReference>
<dbReference type="InterPro" id="IPR050739">
    <property type="entry name" value="MFP"/>
</dbReference>
<evidence type="ECO:0000256" key="5">
    <source>
        <dbReference type="ARBA" id="ARBA00022692"/>
    </source>
</evidence>
<feature type="domain" description="p-hydroxybenzoic acid efflux pump subunit AaeA-like beta-barrel" evidence="11">
    <location>
        <begin position="259"/>
        <end position="350"/>
    </location>
</feature>
<keyword evidence="4" id="KW-0997">Cell inner membrane</keyword>
<keyword evidence="8" id="KW-0175">Coiled coil</keyword>
<evidence type="ECO:0000256" key="8">
    <source>
        <dbReference type="SAM" id="Coils"/>
    </source>
</evidence>
<sequence>MTEKEPTTTNQDFSSLNLDLLNKKKRNKVLLKIFFVFLLLTILTTIYWYLFIRFHESTDDAYVNGNIVNLMSPEQGTITAIYADNTDFVKQGQLLIELDPTLYQLAFEQAQVELALAVREVQQLYETVQQKKAALELKQADLKRAQEDFESRNSLRNTEAISIEDLNHAQANLTVAQAATNLSKHELNSAIAAIGSTSLENHPNIQNKEIALKQTYVNLKRCKILAPVSGFISQRKIQVGEWVSTTRSLLSIIPLDQIWIDANFKETELRDIRIGQPVTVKSDMYGSSVLYHGKVLGVLAGTGSVFSLIPPQNATGNWIKIVQRVPVRISLDSNELRQFPLFLGLSTYVVVDTKNQLGDRLASNPVYNPILTTSVYEIPMQPAQELIDSIIQANLNHKS</sequence>
<dbReference type="KEGG" id="pcu:PC_RS00620"/>
<organism evidence="12 13">
    <name type="scientific">Protochlamydia amoebophila (strain UWE25)</name>
    <dbReference type="NCBI Taxonomy" id="264201"/>
    <lineage>
        <taxon>Bacteria</taxon>
        <taxon>Pseudomonadati</taxon>
        <taxon>Chlamydiota</taxon>
        <taxon>Chlamydiia</taxon>
        <taxon>Parachlamydiales</taxon>
        <taxon>Parachlamydiaceae</taxon>
        <taxon>Candidatus Protochlamydia</taxon>
    </lineage>
</organism>
<dbReference type="Gene3D" id="2.40.30.170">
    <property type="match status" value="1"/>
</dbReference>
<dbReference type="STRING" id="264201.pc0128"/>
<dbReference type="HOGENOM" id="CLU_018816_15_0_0"/>
<gene>
    <name evidence="12" type="ORF">PC_RS00620</name>
</gene>
<dbReference type="InterPro" id="IPR058633">
    <property type="entry name" value="EmrA/FarA_HH"/>
</dbReference>
<dbReference type="Gene3D" id="2.40.50.100">
    <property type="match status" value="1"/>
</dbReference>
<feature type="domain" description="Multidrug export protein EmrA/FarA alpha-helical hairpin" evidence="10">
    <location>
        <begin position="103"/>
        <end position="221"/>
    </location>
</feature>
<dbReference type="eggNOG" id="COG1566">
    <property type="taxonomic scope" value="Bacteria"/>
</dbReference>
<keyword evidence="6 9" id="KW-1133">Transmembrane helix</keyword>
<dbReference type="EMBL" id="BX908798">
    <property type="protein sequence ID" value="CAF22852.1"/>
    <property type="molecule type" value="Genomic_DNA"/>
</dbReference>
<evidence type="ECO:0000256" key="9">
    <source>
        <dbReference type="SAM" id="Phobius"/>
    </source>
</evidence>
<evidence type="ECO:0000259" key="11">
    <source>
        <dbReference type="Pfam" id="PF25963"/>
    </source>
</evidence>
<dbReference type="GO" id="GO:0055085">
    <property type="term" value="P:transmembrane transport"/>
    <property type="evidence" value="ECO:0007669"/>
    <property type="project" value="InterPro"/>
</dbReference>
<dbReference type="FunFam" id="2.40.30.170:FF:000003">
    <property type="entry name" value="Multidrug resistance protein A"/>
    <property type="match status" value="1"/>
</dbReference>
<feature type="coiled-coil region" evidence="8">
    <location>
        <begin position="107"/>
        <end position="152"/>
    </location>
</feature>
<evidence type="ECO:0000256" key="1">
    <source>
        <dbReference type="ARBA" id="ARBA00004377"/>
    </source>
</evidence>
<dbReference type="GO" id="GO:0042908">
    <property type="term" value="P:xenobiotic transport"/>
    <property type="evidence" value="ECO:0007669"/>
    <property type="project" value="UniProtKB-ARBA"/>
</dbReference>
<dbReference type="OrthoDB" id="9811754at2"/>
<keyword evidence="7 9" id="KW-0472">Membrane</keyword>
<keyword evidence="13" id="KW-1185">Reference proteome</keyword>
<evidence type="ECO:0000256" key="4">
    <source>
        <dbReference type="ARBA" id="ARBA00022519"/>
    </source>
</evidence>
<keyword evidence="2" id="KW-0813">Transport</keyword>
<dbReference type="PANTHER" id="PTHR30386:SF19">
    <property type="entry name" value="MULTIDRUG EXPORT PROTEIN EMRA-RELATED"/>
    <property type="match status" value="1"/>
</dbReference>
<reference evidence="12 13" key="1">
    <citation type="journal article" date="2004" name="Science">
        <title>Illuminating the evolutionary history of chlamydiae.</title>
        <authorList>
            <person name="Horn M."/>
            <person name="Collingro A."/>
            <person name="Schmitz-Esser S."/>
            <person name="Beier C.L."/>
            <person name="Purkhold U."/>
            <person name="Fartmann B."/>
            <person name="Brandt P."/>
            <person name="Nyakatura G.J."/>
            <person name="Droege M."/>
            <person name="Frishman D."/>
            <person name="Rattei T."/>
            <person name="Mewes H."/>
            <person name="Wagner M."/>
        </authorList>
    </citation>
    <scope>NUCLEOTIDE SEQUENCE [LARGE SCALE GENOMIC DNA]</scope>
    <source>
        <strain evidence="12 13">UWE25</strain>
    </source>
</reference>
<proteinExistence type="predicted"/>
<dbReference type="GO" id="GO:0046677">
    <property type="term" value="P:response to antibiotic"/>
    <property type="evidence" value="ECO:0007669"/>
    <property type="project" value="UniProtKB-ARBA"/>
</dbReference>
<dbReference type="AlphaFoldDB" id="Q6MEZ7"/>
<protein>
    <submittedName>
        <fullName evidence="12">Uncharacterized protein</fullName>
    </submittedName>
</protein>
<keyword evidence="5 9" id="KW-0812">Transmembrane</keyword>
<evidence type="ECO:0000313" key="12">
    <source>
        <dbReference type="EMBL" id="CAF22852.1"/>
    </source>
</evidence>
<name>Q6MEZ7_PARUW</name>
<dbReference type="Pfam" id="PF25963">
    <property type="entry name" value="Beta-barrel_AAEA"/>
    <property type="match status" value="1"/>
</dbReference>
<keyword evidence="3" id="KW-1003">Cell membrane</keyword>
<evidence type="ECO:0000256" key="7">
    <source>
        <dbReference type="ARBA" id="ARBA00023136"/>
    </source>
</evidence>
<dbReference type="RefSeq" id="WP_011174678.1">
    <property type="nucleotide sequence ID" value="NC_005861.2"/>
</dbReference>
<evidence type="ECO:0000256" key="6">
    <source>
        <dbReference type="ARBA" id="ARBA00022989"/>
    </source>
</evidence>
<evidence type="ECO:0000313" key="13">
    <source>
        <dbReference type="Proteomes" id="UP000000529"/>
    </source>
</evidence>
<dbReference type="Pfam" id="PF25885">
    <property type="entry name" value="HH_EMRA"/>
    <property type="match status" value="1"/>
</dbReference>
<comment type="subcellular location">
    <subcellularLocation>
        <location evidence="1">Cell inner membrane</location>
        <topology evidence="1">Single-pass membrane protein</topology>
    </subcellularLocation>
</comment>
<dbReference type="Proteomes" id="UP000000529">
    <property type="component" value="Chromosome"/>
</dbReference>
<dbReference type="PANTHER" id="PTHR30386">
    <property type="entry name" value="MEMBRANE FUSION SUBUNIT OF EMRAB-TOLC MULTIDRUG EFFLUX PUMP"/>
    <property type="match status" value="1"/>
</dbReference>
<accession>Q6MEZ7</accession>
<dbReference type="InterPro" id="IPR058634">
    <property type="entry name" value="AaeA-lik-b-barrel"/>
</dbReference>
<dbReference type="SUPFAM" id="SSF111369">
    <property type="entry name" value="HlyD-like secretion proteins"/>
    <property type="match status" value="2"/>
</dbReference>
<evidence type="ECO:0000256" key="2">
    <source>
        <dbReference type="ARBA" id="ARBA00022448"/>
    </source>
</evidence>